<dbReference type="AlphaFoldDB" id="A0AAE0GHU8"/>
<dbReference type="InterPro" id="IPR000668">
    <property type="entry name" value="Peptidase_C1A_C"/>
</dbReference>
<evidence type="ECO:0000313" key="6">
    <source>
        <dbReference type="Proteomes" id="UP001190700"/>
    </source>
</evidence>
<keyword evidence="2" id="KW-1133">Transmembrane helix</keyword>
<protein>
    <recommendedName>
        <fullName evidence="4">Peptidase C1A papain C-terminal domain-containing protein</fullName>
    </recommendedName>
</protein>
<comment type="caution">
    <text evidence="5">The sequence shown here is derived from an EMBL/GenBank/DDBJ whole genome shotgun (WGS) entry which is preliminary data.</text>
</comment>
<feature type="compositionally biased region" description="Acidic residues" evidence="1">
    <location>
        <begin position="785"/>
        <end position="799"/>
    </location>
</feature>
<keyword evidence="2" id="KW-0472">Membrane</keyword>
<feature type="region of interest" description="Disordered" evidence="1">
    <location>
        <begin position="765"/>
        <end position="800"/>
    </location>
</feature>
<dbReference type="Gene3D" id="3.90.70.10">
    <property type="entry name" value="Cysteine proteinases"/>
    <property type="match status" value="1"/>
</dbReference>
<evidence type="ECO:0000313" key="5">
    <source>
        <dbReference type="EMBL" id="KAK3278347.1"/>
    </source>
</evidence>
<gene>
    <name evidence="5" type="ORF">CYMTET_13709</name>
</gene>
<dbReference type="SUPFAM" id="SSF54001">
    <property type="entry name" value="Cysteine proteinases"/>
    <property type="match status" value="1"/>
</dbReference>
<dbReference type="InterPro" id="IPR038765">
    <property type="entry name" value="Papain-like_cys_pep_sf"/>
</dbReference>
<sequence>MYAKWVSLALVAATIGRTVATTIKITDCGTGSGGYYPGYFDGYYVSTGETQNGKDIYLLTTKLDGSAWPSYSTKYYVYYSQVYNGYYLLGKDLYSSTYYGYVYDKYNEVYDSSANWQGSMMVGASIELYSAEPPAQPSPPPPSPPPSPPPLPSPPPSVASPPPPPSAEREYECATTGYSYIADDILSGCHSYCGCESGSECTYCCKYSSGYCYRDGTAETVQKTNNYGKKGSTVCTSTDIGNNICNGACNNPDSSFDGGDCCPSTNPSPVSEYSNPLICMDPSSQEASSVDGNGVPKTWNFHFAVPSCRSKIRDQGSCGSCYAFAASTAARHQMCYNSENDFSYSEHYFSPMYIDACPVDGGEGQCQGGYTNRVFRAFADEGYRSDECFPYAYSGDANDHYNSDISSSNTPTCDEAYAARDTSLCADVDYKISKGNGGYTYVASKYLTPENAADIKLRVYTEGPLPCSFSVYRAWQDYSWAEGPIEGNGLYVSNAGTSYAGGHAVVLVGWGEYTDSYGATKSYWTFENSYGYTSSHDDGLFYFDASVDWETESSAYISWPGGSSNTDYEKTAISVDATVAGSSYAKRRLLAFEDVEDLSIGAPAEQRQLLQSTSSDLPVKQIDTRSVTYDESTNTYDEQASNGGLEAGNCADERINTTIAQVVEWFNSDVIEGGQWTLSLSFTCQESVTNAQTYTFDIVLTDVEAEDTRYYSFNVTKTGGEPCNNINPDDGSSSSCADGFQEEVLSSVSLSESADLRYLVELSNSLSESSTPPTSSSSAYPPSSNDDDNDDDDDEEGDSVDFGMLVGAAIVGGLVVGVVVIIAMVVILKMKQQGEHRMIENMKVSQTPSAADQTML</sequence>
<dbReference type="GO" id="GO:0006508">
    <property type="term" value="P:proteolysis"/>
    <property type="evidence" value="ECO:0007669"/>
    <property type="project" value="InterPro"/>
</dbReference>
<dbReference type="PROSITE" id="PS00139">
    <property type="entry name" value="THIOL_PROTEASE_CYS"/>
    <property type="match status" value="1"/>
</dbReference>
<dbReference type="Pfam" id="PF00112">
    <property type="entry name" value="Peptidase_C1"/>
    <property type="match status" value="1"/>
</dbReference>
<feature type="transmembrane region" description="Helical" evidence="2">
    <location>
        <begin position="802"/>
        <end position="828"/>
    </location>
</feature>
<dbReference type="Gene3D" id="4.10.470.20">
    <property type="match status" value="1"/>
</dbReference>
<keyword evidence="2" id="KW-0812">Transmembrane</keyword>
<keyword evidence="6" id="KW-1185">Reference proteome</keyword>
<dbReference type="GO" id="GO:0008234">
    <property type="term" value="F:cysteine-type peptidase activity"/>
    <property type="evidence" value="ECO:0007669"/>
    <property type="project" value="InterPro"/>
</dbReference>
<dbReference type="SMART" id="SM00645">
    <property type="entry name" value="Pept_C1"/>
    <property type="match status" value="1"/>
</dbReference>
<dbReference type="InterPro" id="IPR000169">
    <property type="entry name" value="Pept_cys_AS"/>
</dbReference>
<keyword evidence="3" id="KW-0732">Signal</keyword>
<feature type="domain" description="Peptidase C1A papain C-terminal" evidence="4">
    <location>
        <begin position="295"/>
        <end position="559"/>
    </location>
</feature>
<feature type="signal peptide" evidence="3">
    <location>
        <begin position="1"/>
        <end position="20"/>
    </location>
</feature>
<feature type="compositionally biased region" description="Low complexity" evidence="1">
    <location>
        <begin position="765"/>
        <end position="784"/>
    </location>
</feature>
<reference evidence="5 6" key="1">
    <citation type="journal article" date="2015" name="Genome Biol. Evol.">
        <title>Comparative Genomics of a Bacterivorous Green Alga Reveals Evolutionary Causalities and Consequences of Phago-Mixotrophic Mode of Nutrition.</title>
        <authorList>
            <person name="Burns J.A."/>
            <person name="Paasch A."/>
            <person name="Narechania A."/>
            <person name="Kim E."/>
        </authorList>
    </citation>
    <scope>NUCLEOTIDE SEQUENCE [LARGE SCALE GENOMIC DNA]</scope>
    <source>
        <strain evidence="5 6">PLY_AMNH</strain>
    </source>
</reference>
<dbReference type="InterPro" id="IPR025660">
    <property type="entry name" value="Pept_his_AS"/>
</dbReference>
<evidence type="ECO:0000256" key="3">
    <source>
        <dbReference type="SAM" id="SignalP"/>
    </source>
</evidence>
<feature type="region of interest" description="Disordered" evidence="1">
    <location>
        <begin position="131"/>
        <end position="170"/>
    </location>
</feature>
<evidence type="ECO:0000256" key="1">
    <source>
        <dbReference type="SAM" id="MobiDB-lite"/>
    </source>
</evidence>
<dbReference type="EMBL" id="LGRX02005505">
    <property type="protein sequence ID" value="KAK3278347.1"/>
    <property type="molecule type" value="Genomic_DNA"/>
</dbReference>
<name>A0AAE0GHU8_9CHLO</name>
<proteinExistence type="predicted"/>
<organism evidence="5 6">
    <name type="scientific">Cymbomonas tetramitiformis</name>
    <dbReference type="NCBI Taxonomy" id="36881"/>
    <lineage>
        <taxon>Eukaryota</taxon>
        <taxon>Viridiplantae</taxon>
        <taxon>Chlorophyta</taxon>
        <taxon>Pyramimonadophyceae</taxon>
        <taxon>Pyramimonadales</taxon>
        <taxon>Pyramimonadaceae</taxon>
        <taxon>Cymbomonas</taxon>
    </lineage>
</organism>
<evidence type="ECO:0000259" key="4">
    <source>
        <dbReference type="SMART" id="SM00645"/>
    </source>
</evidence>
<feature type="chain" id="PRO_5042279100" description="Peptidase C1A papain C-terminal domain-containing protein" evidence="3">
    <location>
        <begin position="21"/>
        <end position="856"/>
    </location>
</feature>
<dbReference type="PROSITE" id="PS00639">
    <property type="entry name" value="THIOL_PROTEASE_HIS"/>
    <property type="match status" value="1"/>
</dbReference>
<accession>A0AAE0GHU8</accession>
<evidence type="ECO:0000256" key="2">
    <source>
        <dbReference type="SAM" id="Phobius"/>
    </source>
</evidence>
<feature type="compositionally biased region" description="Pro residues" evidence="1">
    <location>
        <begin position="134"/>
        <end position="166"/>
    </location>
</feature>
<dbReference type="Proteomes" id="UP001190700">
    <property type="component" value="Unassembled WGS sequence"/>
</dbReference>
<dbReference type="PRINTS" id="PR00705">
    <property type="entry name" value="PAPAIN"/>
</dbReference>